<proteinExistence type="predicted"/>
<protein>
    <submittedName>
        <fullName evidence="2">Uncharacterized protein</fullName>
    </submittedName>
</protein>
<dbReference type="OrthoDB" id="326630at2759"/>
<evidence type="ECO:0000256" key="1">
    <source>
        <dbReference type="SAM" id="MobiDB-lite"/>
    </source>
</evidence>
<dbReference type="AlphaFoldDB" id="A0A1R2BQX8"/>
<sequence length="307" mass="35365">MGCSESTIEKTLEDEKEEKKGKLKIQKSTNSIDLMSYINAEGALNIHSFQSEILISTLKRYSYSKEITECNLIKAFNILGLKIEGFSEFYNQFKEQSTYSKQAVMYNSQKLCCMFILFGRCLTSEKPALLFSLYEELDGKLIKYSEIEKMIQDILWIVLEALPFYAMHKFNESKILAKQIEALCNAKHKLLSVFIRKIIHSSQKSISLKEFSTKLLNPETVVLIKSFDLRKHALESQMFLENQKNFTKSLSTRHSVSGSVGNTSLDEKNNQINRQYTRKSSINSTISKSRTERHCRRSCSSISFNNN</sequence>
<organism evidence="2 3">
    <name type="scientific">Stentor coeruleus</name>
    <dbReference type="NCBI Taxonomy" id="5963"/>
    <lineage>
        <taxon>Eukaryota</taxon>
        <taxon>Sar</taxon>
        <taxon>Alveolata</taxon>
        <taxon>Ciliophora</taxon>
        <taxon>Postciliodesmatophora</taxon>
        <taxon>Heterotrichea</taxon>
        <taxon>Heterotrichida</taxon>
        <taxon>Stentoridae</taxon>
        <taxon>Stentor</taxon>
    </lineage>
</organism>
<name>A0A1R2BQX8_9CILI</name>
<accession>A0A1R2BQX8</accession>
<reference evidence="2 3" key="1">
    <citation type="submission" date="2016-11" db="EMBL/GenBank/DDBJ databases">
        <title>The macronuclear genome of Stentor coeruleus: a giant cell with tiny introns.</title>
        <authorList>
            <person name="Slabodnick M."/>
            <person name="Ruby J.G."/>
            <person name="Reiff S.B."/>
            <person name="Swart E.C."/>
            <person name="Gosai S."/>
            <person name="Prabakaran S."/>
            <person name="Witkowska E."/>
            <person name="Larue G.E."/>
            <person name="Fisher S."/>
            <person name="Freeman R.M."/>
            <person name="Gunawardena J."/>
            <person name="Chu W."/>
            <person name="Stover N.A."/>
            <person name="Gregory B.D."/>
            <person name="Nowacki M."/>
            <person name="Derisi J."/>
            <person name="Roy S.W."/>
            <person name="Marshall W.F."/>
            <person name="Sood P."/>
        </authorList>
    </citation>
    <scope>NUCLEOTIDE SEQUENCE [LARGE SCALE GENOMIC DNA]</scope>
    <source>
        <strain evidence="2">WM001</strain>
    </source>
</reference>
<comment type="caution">
    <text evidence="2">The sequence shown here is derived from an EMBL/GenBank/DDBJ whole genome shotgun (WGS) entry which is preliminary data.</text>
</comment>
<keyword evidence="3" id="KW-1185">Reference proteome</keyword>
<dbReference type="Proteomes" id="UP000187209">
    <property type="component" value="Unassembled WGS sequence"/>
</dbReference>
<evidence type="ECO:0000313" key="2">
    <source>
        <dbReference type="EMBL" id="OMJ79213.1"/>
    </source>
</evidence>
<feature type="region of interest" description="Disordered" evidence="1">
    <location>
        <begin position="251"/>
        <end position="289"/>
    </location>
</feature>
<dbReference type="EMBL" id="MPUH01000482">
    <property type="protein sequence ID" value="OMJ79213.1"/>
    <property type="molecule type" value="Genomic_DNA"/>
</dbReference>
<evidence type="ECO:0000313" key="3">
    <source>
        <dbReference type="Proteomes" id="UP000187209"/>
    </source>
</evidence>
<gene>
    <name evidence="2" type="ORF">SteCoe_20815</name>
</gene>
<feature type="compositionally biased region" description="Polar residues" evidence="1">
    <location>
        <begin position="251"/>
        <end position="288"/>
    </location>
</feature>